<evidence type="ECO:0000259" key="9">
    <source>
        <dbReference type="SMART" id="SM01086"/>
    </source>
</evidence>
<dbReference type="PRINTS" id="PR00300">
    <property type="entry name" value="CLPPROTEASEA"/>
</dbReference>
<dbReference type="GO" id="GO:0008233">
    <property type="term" value="F:peptidase activity"/>
    <property type="evidence" value="ECO:0007669"/>
    <property type="project" value="UniProtKB-KW"/>
</dbReference>
<dbReference type="GO" id="GO:0016887">
    <property type="term" value="F:ATP hydrolysis activity"/>
    <property type="evidence" value="ECO:0007669"/>
    <property type="project" value="InterPro"/>
</dbReference>
<dbReference type="FunFam" id="1.10.8.60:FF:000017">
    <property type="entry name" value="ATP-dependent chaperone ClpB"/>
    <property type="match status" value="1"/>
</dbReference>
<dbReference type="RefSeq" id="XP_008609824.1">
    <property type="nucleotide sequence ID" value="XM_008611602.1"/>
</dbReference>
<evidence type="ECO:0000256" key="2">
    <source>
        <dbReference type="ARBA" id="ARBA00022737"/>
    </source>
</evidence>
<accession>T0RV66</accession>
<dbReference type="EMBL" id="JH767147">
    <property type="protein sequence ID" value="EQC36403.1"/>
    <property type="molecule type" value="Genomic_DNA"/>
</dbReference>
<dbReference type="PROSITE" id="PS00871">
    <property type="entry name" value="CLPAB_2"/>
    <property type="match status" value="1"/>
</dbReference>
<dbReference type="OrthoDB" id="47330at2759"/>
<dbReference type="Pfam" id="PF07724">
    <property type="entry name" value="AAA_2"/>
    <property type="match status" value="1"/>
</dbReference>
<dbReference type="SMART" id="SM01086">
    <property type="entry name" value="ClpB_D2-small"/>
    <property type="match status" value="1"/>
</dbReference>
<dbReference type="Pfam" id="PF17871">
    <property type="entry name" value="AAA_lid_9"/>
    <property type="match status" value="1"/>
</dbReference>
<dbReference type="Gene3D" id="3.40.50.300">
    <property type="entry name" value="P-loop containing nucleotide triphosphate hydrolases"/>
    <property type="match status" value="3"/>
</dbReference>
<keyword evidence="11" id="KW-1185">Reference proteome</keyword>
<organism evidence="10 11">
    <name type="scientific">Saprolegnia diclina (strain VS20)</name>
    <dbReference type="NCBI Taxonomy" id="1156394"/>
    <lineage>
        <taxon>Eukaryota</taxon>
        <taxon>Sar</taxon>
        <taxon>Stramenopiles</taxon>
        <taxon>Oomycota</taxon>
        <taxon>Saprolegniomycetes</taxon>
        <taxon>Saprolegniales</taxon>
        <taxon>Saprolegniaceae</taxon>
        <taxon>Saprolegnia</taxon>
    </lineage>
</organism>
<evidence type="ECO:0000256" key="6">
    <source>
        <dbReference type="RuleBase" id="RU004432"/>
    </source>
</evidence>
<evidence type="ECO:0000313" key="11">
    <source>
        <dbReference type="Proteomes" id="UP000030762"/>
    </source>
</evidence>
<evidence type="ECO:0000256" key="3">
    <source>
        <dbReference type="ARBA" id="ARBA00022741"/>
    </source>
</evidence>
<evidence type="ECO:0000256" key="1">
    <source>
        <dbReference type="ARBA" id="ARBA00008675"/>
    </source>
</evidence>
<dbReference type="Proteomes" id="UP000030762">
    <property type="component" value="Unassembled WGS sequence"/>
</dbReference>
<dbReference type="FunFam" id="3.40.50.300:FF:000025">
    <property type="entry name" value="ATP-dependent Clp protease subunit"/>
    <property type="match status" value="1"/>
</dbReference>
<dbReference type="PANTHER" id="PTHR11638">
    <property type="entry name" value="ATP-DEPENDENT CLP PROTEASE"/>
    <property type="match status" value="1"/>
</dbReference>
<dbReference type="FunFam" id="3.40.50.300:FF:000120">
    <property type="entry name" value="ATP-dependent chaperone ClpB"/>
    <property type="match status" value="1"/>
</dbReference>
<reference evidence="10 11" key="1">
    <citation type="submission" date="2012-04" db="EMBL/GenBank/DDBJ databases">
        <title>The Genome Sequence of Saprolegnia declina VS20.</title>
        <authorList>
            <consortium name="The Broad Institute Genome Sequencing Platform"/>
            <person name="Russ C."/>
            <person name="Nusbaum C."/>
            <person name="Tyler B."/>
            <person name="van West P."/>
            <person name="Dieguez-Uribeondo J."/>
            <person name="de Bruijn I."/>
            <person name="Tripathy S."/>
            <person name="Jiang R."/>
            <person name="Young S.K."/>
            <person name="Zeng Q."/>
            <person name="Gargeya S."/>
            <person name="Fitzgerald M."/>
            <person name="Haas B."/>
            <person name="Abouelleil A."/>
            <person name="Alvarado L."/>
            <person name="Arachchi H.M."/>
            <person name="Berlin A."/>
            <person name="Chapman S.B."/>
            <person name="Goldberg J."/>
            <person name="Griggs A."/>
            <person name="Gujja S."/>
            <person name="Hansen M."/>
            <person name="Howarth C."/>
            <person name="Imamovic A."/>
            <person name="Larimer J."/>
            <person name="McCowen C."/>
            <person name="Montmayeur A."/>
            <person name="Murphy C."/>
            <person name="Neiman D."/>
            <person name="Pearson M."/>
            <person name="Priest M."/>
            <person name="Roberts A."/>
            <person name="Saif S."/>
            <person name="Shea T."/>
            <person name="Sisk P."/>
            <person name="Sykes S."/>
            <person name="Wortman J."/>
            <person name="Nusbaum C."/>
            <person name="Birren B."/>
        </authorList>
    </citation>
    <scope>NUCLEOTIDE SEQUENCE [LARGE SCALE GENOMIC DNA]</scope>
    <source>
        <strain evidence="10 11">VS20</strain>
    </source>
</reference>
<proteinExistence type="inferred from homology"/>
<keyword evidence="10" id="KW-0645">Protease</keyword>
<keyword evidence="4 6" id="KW-0067">ATP-binding</keyword>
<dbReference type="SUPFAM" id="SSF52540">
    <property type="entry name" value="P-loop containing nucleoside triphosphate hydrolases"/>
    <property type="match status" value="2"/>
</dbReference>
<evidence type="ECO:0000256" key="5">
    <source>
        <dbReference type="ARBA" id="ARBA00023186"/>
    </source>
</evidence>
<gene>
    <name evidence="10" type="ORF">SDRG_05860</name>
</gene>
<evidence type="ECO:0000256" key="4">
    <source>
        <dbReference type="ARBA" id="ARBA00022840"/>
    </source>
</evidence>
<dbReference type="CDD" id="cd00009">
    <property type="entry name" value="AAA"/>
    <property type="match status" value="1"/>
</dbReference>
<name>T0RV66_SAPDV</name>
<protein>
    <submittedName>
        <fullName evidence="10">ATP-dependent Clp protease ATP-binding subunit ClpB</fullName>
    </submittedName>
</protein>
<evidence type="ECO:0000256" key="7">
    <source>
        <dbReference type="SAM" id="Coils"/>
    </source>
</evidence>
<dbReference type="eggNOG" id="KOG1051">
    <property type="taxonomic scope" value="Eukaryota"/>
</dbReference>
<dbReference type="Gene3D" id="1.10.8.60">
    <property type="match status" value="1"/>
</dbReference>
<dbReference type="AlphaFoldDB" id="T0RV66"/>
<feature type="domain" description="AAA+ ATPase" evidence="8">
    <location>
        <begin position="76"/>
        <end position="221"/>
    </location>
</feature>
<dbReference type="GO" id="GO:0005737">
    <property type="term" value="C:cytoplasm"/>
    <property type="evidence" value="ECO:0007669"/>
    <property type="project" value="TreeGrafter"/>
</dbReference>
<dbReference type="SMART" id="SM00382">
    <property type="entry name" value="AAA"/>
    <property type="match status" value="2"/>
</dbReference>
<evidence type="ECO:0000259" key="8">
    <source>
        <dbReference type="SMART" id="SM00382"/>
    </source>
</evidence>
<evidence type="ECO:0000313" key="10">
    <source>
        <dbReference type="EMBL" id="EQC36403.1"/>
    </source>
</evidence>
<dbReference type="InterPro" id="IPR050130">
    <property type="entry name" value="ClpA_ClpB"/>
</dbReference>
<comment type="similarity">
    <text evidence="1 6">Belongs to the ClpA/ClpB family.</text>
</comment>
<feature type="coiled-coil region" evidence="7">
    <location>
        <begin position="299"/>
        <end position="377"/>
    </location>
</feature>
<dbReference type="STRING" id="1156394.T0RV66"/>
<dbReference type="GO" id="GO:0034605">
    <property type="term" value="P:cellular response to heat"/>
    <property type="evidence" value="ECO:0007669"/>
    <property type="project" value="TreeGrafter"/>
</dbReference>
<dbReference type="InterPro" id="IPR027417">
    <property type="entry name" value="P-loop_NTPase"/>
</dbReference>
<dbReference type="Pfam" id="PF10431">
    <property type="entry name" value="ClpB_D2-small"/>
    <property type="match status" value="1"/>
</dbReference>
<dbReference type="GO" id="GO:0006508">
    <property type="term" value="P:proteolysis"/>
    <property type="evidence" value="ECO:0007669"/>
    <property type="project" value="UniProtKB-KW"/>
</dbReference>
<feature type="domain" description="AAA+ ATPase" evidence="8">
    <location>
        <begin position="478"/>
        <end position="629"/>
    </location>
</feature>
<dbReference type="GeneID" id="19946587"/>
<feature type="domain" description="Clp ATPase C-terminal" evidence="9">
    <location>
        <begin position="647"/>
        <end position="742"/>
    </location>
</feature>
<keyword evidence="7" id="KW-0175">Coiled coil</keyword>
<dbReference type="InterPro" id="IPR003959">
    <property type="entry name" value="ATPase_AAA_core"/>
</dbReference>
<sequence length="743" mass="82137">MLSTRLLARRLVPMHRHGVVYRGLASWVNPENVPQGESLAKYGRDLTVMARDGKLDPVIGREDEIRRAVQVLSRRTKNNPVLIGEPGVGKTAIAEGLAQRIASGEVPESMKKKSVVALDLAALVAGAKFRGEFEERLKGVLKDVEGSNGDVILFIDELHMLMGAGGGDGTMDAANMLKPALARGSLHCMGATTLDEYRKYIEKDAALARRFQSVLVVEPSVEATVTILRGLKEKYEVHHGVRIADNALVQAAQLAHRYIADRKMPDKAIDLVDEAASRLRLEQESKPEAIEHLERRIIMRKIEKEALRHEDDAASIKQKAIVDADLVAMEAELRELTTEWQEEKTRLESLKSTKKRLEEARRELEMAQRRGDFARAGELKHGVIPRLEAESEADDVAEASPSNPKLLLGDAVTSDHIAAVVAKATGIPVSNLLSGEKKRLLEMEASLSARVVGQDDAVTAVSDCIRLARAGLHSHTRPLGVFLFLGPTGVGKTELTKALVEFLFQDPSALTRIDMSEYMEKHSVSRLIGAPPGYVGYEEGGTLTEAVRRRPYQVVLFDEFEKAHRDVSNLLLQVFDEGRLTDSQGRLVDFRNTVIICTSNLGSDVLATLPEGAPSVDAEADVLHVVRQHYAPEFLNRIDESVLFNRLGRSQIRSIVDLQLNDVRALLDERELELHVSDDAKQWLADEGYSPMYGARPLKRVIHKQLLTPLSKRILVGSYKAGDTVRVTTKPAGDSRAKELVFE</sequence>
<keyword evidence="5 6" id="KW-0143">Chaperone</keyword>
<dbReference type="GO" id="GO:0005524">
    <property type="term" value="F:ATP binding"/>
    <property type="evidence" value="ECO:0007669"/>
    <property type="project" value="UniProtKB-KW"/>
</dbReference>
<dbReference type="InterPro" id="IPR019489">
    <property type="entry name" value="Clp_ATPase_C"/>
</dbReference>
<dbReference type="FunFam" id="3.40.50.300:FF:000010">
    <property type="entry name" value="Chaperone clpB 1, putative"/>
    <property type="match status" value="1"/>
</dbReference>
<dbReference type="VEuPathDB" id="FungiDB:SDRG_05860"/>
<dbReference type="OMA" id="VSKMMQG"/>
<dbReference type="InterPro" id="IPR001270">
    <property type="entry name" value="ClpA/B"/>
</dbReference>
<dbReference type="Pfam" id="PF00004">
    <property type="entry name" value="AAA"/>
    <property type="match status" value="1"/>
</dbReference>
<dbReference type="InterPro" id="IPR028299">
    <property type="entry name" value="ClpA/B_CS2"/>
</dbReference>
<dbReference type="PANTHER" id="PTHR11638:SF176">
    <property type="entry name" value="HEAT SHOCK PROTEIN 78, MITOCHONDRIAL"/>
    <property type="match status" value="1"/>
</dbReference>
<dbReference type="InterPro" id="IPR041546">
    <property type="entry name" value="ClpA/ClpB_AAA_lid"/>
</dbReference>
<dbReference type="PROSITE" id="PS00870">
    <property type="entry name" value="CLPAB_1"/>
    <property type="match status" value="1"/>
</dbReference>
<keyword evidence="3 6" id="KW-0547">Nucleotide-binding</keyword>
<dbReference type="InParanoid" id="T0RV66"/>
<dbReference type="CDD" id="cd19499">
    <property type="entry name" value="RecA-like_ClpB_Hsp104-like"/>
    <property type="match status" value="1"/>
</dbReference>
<keyword evidence="2" id="KW-0677">Repeat</keyword>
<dbReference type="InterPro" id="IPR018368">
    <property type="entry name" value="ClpA/B_CS1"/>
</dbReference>
<keyword evidence="10" id="KW-0378">Hydrolase</keyword>
<dbReference type="InterPro" id="IPR003593">
    <property type="entry name" value="AAA+_ATPase"/>
</dbReference>